<reference evidence="2 3" key="1">
    <citation type="journal article" date="2021" name="BMC Biol.">
        <title>Horizontally acquired antibacterial genes associated with adaptive radiation of ladybird beetles.</title>
        <authorList>
            <person name="Li H.S."/>
            <person name="Tang X.F."/>
            <person name="Huang Y.H."/>
            <person name="Xu Z.Y."/>
            <person name="Chen M.L."/>
            <person name="Du X.Y."/>
            <person name="Qiu B.Y."/>
            <person name="Chen P.T."/>
            <person name="Zhang W."/>
            <person name="Slipinski A."/>
            <person name="Escalona H.E."/>
            <person name="Waterhouse R.M."/>
            <person name="Zwick A."/>
            <person name="Pang H."/>
        </authorList>
    </citation>
    <scope>NUCLEOTIDE SEQUENCE [LARGE SCALE GENOMIC DNA]</scope>
    <source>
        <strain evidence="2">SYSU2018</strain>
    </source>
</reference>
<dbReference type="AlphaFoldDB" id="A0ABD2P8M3"/>
<dbReference type="Proteomes" id="UP001516400">
    <property type="component" value="Unassembled WGS sequence"/>
</dbReference>
<comment type="caution">
    <text evidence="2">The sequence shown here is derived from an EMBL/GenBank/DDBJ whole genome shotgun (WGS) entry which is preliminary data.</text>
</comment>
<dbReference type="EMBL" id="JABFTP020000185">
    <property type="protein sequence ID" value="KAL3287311.1"/>
    <property type="molecule type" value="Genomic_DNA"/>
</dbReference>
<organism evidence="2 3">
    <name type="scientific">Cryptolaemus montrouzieri</name>
    <dbReference type="NCBI Taxonomy" id="559131"/>
    <lineage>
        <taxon>Eukaryota</taxon>
        <taxon>Metazoa</taxon>
        <taxon>Ecdysozoa</taxon>
        <taxon>Arthropoda</taxon>
        <taxon>Hexapoda</taxon>
        <taxon>Insecta</taxon>
        <taxon>Pterygota</taxon>
        <taxon>Neoptera</taxon>
        <taxon>Endopterygota</taxon>
        <taxon>Coleoptera</taxon>
        <taxon>Polyphaga</taxon>
        <taxon>Cucujiformia</taxon>
        <taxon>Coccinelloidea</taxon>
        <taxon>Coccinellidae</taxon>
        <taxon>Scymninae</taxon>
        <taxon>Scymnini</taxon>
        <taxon>Cryptolaemus</taxon>
    </lineage>
</organism>
<accession>A0ABD2P8M3</accession>
<proteinExistence type="predicted"/>
<evidence type="ECO:0000313" key="3">
    <source>
        <dbReference type="Proteomes" id="UP001516400"/>
    </source>
</evidence>
<keyword evidence="3" id="KW-1185">Reference proteome</keyword>
<name>A0ABD2P8M3_9CUCU</name>
<evidence type="ECO:0000256" key="1">
    <source>
        <dbReference type="SAM" id="MobiDB-lite"/>
    </source>
</evidence>
<protein>
    <submittedName>
        <fullName evidence="2">Uncharacterized protein</fullName>
    </submittedName>
</protein>
<gene>
    <name evidence="2" type="ORF">HHI36_001786</name>
</gene>
<evidence type="ECO:0000313" key="2">
    <source>
        <dbReference type="EMBL" id="KAL3287311.1"/>
    </source>
</evidence>
<feature type="region of interest" description="Disordered" evidence="1">
    <location>
        <begin position="167"/>
        <end position="199"/>
    </location>
</feature>
<sequence length="199" mass="22002">MYSCFECFTFCSIFGDLFTNESSILFFISSYIRGVHPSKVYSLRSKDISGEQPEDDSLSDLSELRQFIEVQIEKNSCNLTRLIVELQSQCESENVSEIFLDTDVQDSANTSVVTVIEIQHADNEWSNPKQKFKRKKTKNKNKLEKTAAVSGLAVDDVKAMSLPSKNETVIIGTGEPGDNASANESTNDFGPPAAGSGYM</sequence>